<dbReference type="InterPro" id="IPR046947">
    <property type="entry name" value="LytR-like"/>
</dbReference>
<dbReference type="InterPro" id="IPR007492">
    <property type="entry name" value="LytTR_DNA-bd_dom"/>
</dbReference>
<gene>
    <name evidence="2" type="ORF">BZG01_12175</name>
</gene>
<evidence type="ECO:0000259" key="1">
    <source>
        <dbReference type="PROSITE" id="PS50930"/>
    </source>
</evidence>
<dbReference type="PROSITE" id="PS50930">
    <property type="entry name" value="HTH_LYTTR"/>
    <property type="match status" value="1"/>
</dbReference>
<dbReference type="RefSeq" id="WP_101310118.1">
    <property type="nucleotide sequence ID" value="NZ_CAXXEE010000003.1"/>
</dbReference>
<dbReference type="GO" id="GO:0003677">
    <property type="term" value="F:DNA binding"/>
    <property type="evidence" value="ECO:0007669"/>
    <property type="project" value="InterPro"/>
</dbReference>
<sequence>MNCKENCKKYQQAVEDQQEYKITIEGTPFHYTSSNTLQILNRTSINTEEQIQIQKRGETLTINSSTIAYMYIECKIVTLINFSGNNFVLTHSLNHYEELLNDSFFRINRQCIVNKNNIKKITSSNGKISVRLKIPKDKIVSITNSKEREFYKWIKKTPNFNEITEGIE</sequence>
<reference evidence="2 3" key="1">
    <citation type="journal article" date="2017" name="Front. Microbiol.">
        <title>Labilibaculum manganireducens gen. nov., sp. nov. and Labilibaculum filiforme sp. nov., Novel Bacteroidetes Isolated from Subsurface Sediments of the Baltic Sea.</title>
        <authorList>
            <person name="Vandieken V."/>
            <person name="Marshall I.P."/>
            <person name="Niemann H."/>
            <person name="Engelen B."/>
            <person name="Cypionka H."/>
        </authorList>
    </citation>
    <scope>NUCLEOTIDE SEQUENCE [LARGE SCALE GENOMIC DNA]</scope>
    <source>
        <strain evidence="2 3">59.10-2M</strain>
    </source>
</reference>
<comment type="caution">
    <text evidence="2">The sequence shown here is derived from an EMBL/GenBank/DDBJ whole genome shotgun (WGS) entry which is preliminary data.</text>
</comment>
<dbReference type="EMBL" id="MVDE01000017">
    <property type="protein sequence ID" value="PKQ66111.1"/>
    <property type="molecule type" value="Genomic_DNA"/>
</dbReference>
<dbReference type="Proteomes" id="UP000233618">
    <property type="component" value="Unassembled WGS sequence"/>
</dbReference>
<evidence type="ECO:0000313" key="2">
    <source>
        <dbReference type="EMBL" id="PKQ66111.1"/>
    </source>
</evidence>
<dbReference type="PANTHER" id="PTHR37299">
    <property type="entry name" value="TRANSCRIPTIONAL REGULATOR-RELATED"/>
    <property type="match status" value="1"/>
</dbReference>
<dbReference type="SMART" id="SM00850">
    <property type="entry name" value="LytTR"/>
    <property type="match status" value="1"/>
</dbReference>
<dbReference type="Gene3D" id="2.40.50.1020">
    <property type="entry name" value="LytTr DNA-binding domain"/>
    <property type="match status" value="1"/>
</dbReference>
<dbReference type="PANTHER" id="PTHR37299:SF1">
    <property type="entry name" value="STAGE 0 SPORULATION PROTEIN A HOMOLOG"/>
    <property type="match status" value="1"/>
</dbReference>
<dbReference type="Pfam" id="PF04397">
    <property type="entry name" value="LytTR"/>
    <property type="match status" value="1"/>
</dbReference>
<protein>
    <recommendedName>
        <fullName evidence="1">HTH LytTR-type domain-containing protein</fullName>
    </recommendedName>
</protein>
<dbReference type="GO" id="GO:0000156">
    <property type="term" value="F:phosphorelay response regulator activity"/>
    <property type="evidence" value="ECO:0007669"/>
    <property type="project" value="InterPro"/>
</dbReference>
<keyword evidence="3" id="KW-1185">Reference proteome</keyword>
<evidence type="ECO:0000313" key="3">
    <source>
        <dbReference type="Proteomes" id="UP000233618"/>
    </source>
</evidence>
<feature type="domain" description="HTH LytTR-type" evidence="1">
    <location>
        <begin position="51"/>
        <end position="133"/>
    </location>
</feature>
<proteinExistence type="predicted"/>
<organism evidence="2 3">
    <name type="scientific">Labilibaculum manganireducens</name>
    <dbReference type="NCBI Taxonomy" id="1940525"/>
    <lineage>
        <taxon>Bacteria</taxon>
        <taxon>Pseudomonadati</taxon>
        <taxon>Bacteroidota</taxon>
        <taxon>Bacteroidia</taxon>
        <taxon>Marinilabiliales</taxon>
        <taxon>Marinifilaceae</taxon>
        <taxon>Labilibaculum</taxon>
    </lineage>
</organism>
<name>A0A2N3I726_9BACT</name>
<dbReference type="AlphaFoldDB" id="A0A2N3I726"/>
<accession>A0A2N3I726</accession>